<evidence type="ECO:0000256" key="4">
    <source>
        <dbReference type="ARBA" id="ARBA00022989"/>
    </source>
</evidence>
<feature type="transmembrane region" description="Helical" evidence="6">
    <location>
        <begin position="36"/>
        <end position="54"/>
    </location>
</feature>
<evidence type="ECO:0000256" key="1">
    <source>
        <dbReference type="ARBA" id="ARBA00004141"/>
    </source>
</evidence>
<dbReference type="InterPro" id="IPR004923">
    <property type="entry name" value="FTR1/Fip1/EfeU"/>
</dbReference>
<dbReference type="PANTHER" id="PTHR31632">
    <property type="entry name" value="IRON TRANSPORTER FTH1"/>
    <property type="match status" value="1"/>
</dbReference>
<evidence type="ECO:0000256" key="5">
    <source>
        <dbReference type="ARBA" id="ARBA00023136"/>
    </source>
</evidence>
<feature type="transmembrane region" description="Helical" evidence="6">
    <location>
        <begin position="244"/>
        <end position="262"/>
    </location>
</feature>
<feature type="transmembrane region" description="Helical" evidence="6">
    <location>
        <begin position="184"/>
        <end position="208"/>
    </location>
</feature>
<accession>C6HW62</accession>
<protein>
    <submittedName>
        <fullName evidence="7">Putative iron permease, FTR1 family</fullName>
    </submittedName>
</protein>
<dbReference type="GO" id="GO:0033573">
    <property type="term" value="C:high-affinity iron permease complex"/>
    <property type="evidence" value="ECO:0007669"/>
    <property type="project" value="InterPro"/>
</dbReference>
<gene>
    <name evidence="7" type="ORF">UBAL3_80290042</name>
</gene>
<keyword evidence="5 6" id="KW-0472">Membrane</keyword>
<dbReference type="Proteomes" id="UP000009374">
    <property type="component" value="Unassembled WGS sequence"/>
</dbReference>
<feature type="transmembrane region" description="Helical" evidence="6">
    <location>
        <begin position="114"/>
        <end position="138"/>
    </location>
</feature>
<comment type="similarity">
    <text evidence="2">Belongs to the oxidase-dependent Fe transporter (OFeT) (TC 9.A.10.1) family.</text>
</comment>
<dbReference type="Pfam" id="PF03239">
    <property type="entry name" value="FTR1"/>
    <property type="match status" value="1"/>
</dbReference>
<sequence>METFLIVMRESLEAALLVGILLTTVKKAGRPEDRRYVVGGVMAALLLCGLVLVLSRDIPSFLSGRFRTGLDILIFFLAAFFLTTMVVWMHYHGQELSREISGKAARLLESGEHGALFLLSFFGVFREGLETILFLWGIVTQSGESGSSELLFGLLGVAAGIGAVVLVFQGLVRVPLGRFFSVTSVLLIFFAAGMVSAGVGRLVMIGAIPPLVSQVWDTSRILPEHNLFGGFMADFFGYRARPSLTVVLTTFAYTGIMLAWWIRVHRPGLLSRTTGHPSGASSRELPPISKQ</sequence>
<dbReference type="PANTHER" id="PTHR31632:SF2">
    <property type="entry name" value="PLASMA MEMBRANE IRON PERMEASE"/>
    <property type="match status" value="1"/>
</dbReference>
<evidence type="ECO:0000313" key="8">
    <source>
        <dbReference type="Proteomes" id="UP000009374"/>
    </source>
</evidence>
<comment type="subcellular location">
    <subcellularLocation>
        <location evidence="1">Membrane</location>
        <topology evidence="1">Multi-pass membrane protein</topology>
    </subcellularLocation>
</comment>
<name>C6HW62_9BACT</name>
<feature type="transmembrane region" description="Helical" evidence="6">
    <location>
        <begin position="74"/>
        <end position="93"/>
    </location>
</feature>
<evidence type="ECO:0000256" key="2">
    <source>
        <dbReference type="ARBA" id="ARBA00008333"/>
    </source>
</evidence>
<evidence type="ECO:0000256" key="3">
    <source>
        <dbReference type="ARBA" id="ARBA00022692"/>
    </source>
</evidence>
<keyword evidence="8" id="KW-1185">Reference proteome</keyword>
<feature type="transmembrane region" description="Helical" evidence="6">
    <location>
        <begin position="150"/>
        <end position="172"/>
    </location>
</feature>
<dbReference type="GO" id="GO:0015093">
    <property type="term" value="F:ferrous iron transmembrane transporter activity"/>
    <property type="evidence" value="ECO:0007669"/>
    <property type="project" value="TreeGrafter"/>
</dbReference>
<keyword evidence="3 6" id="KW-0812">Transmembrane</keyword>
<dbReference type="EMBL" id="GG693868">
    <property type="protein sequence ID" value="EES53167.1"/>
    <property type="molecule type" value="Genomic_DNA"/>
</dbReference>
<keyword evidence="4 6" id="KW-1133">Transmembrane helix</keyword>
<proteinExistence type="inferred from homology"/>
<reference evidence="7 8" key="1">
    <citation type="journal article" date="2009" name="Appl. Environ. Microbiol.">
        <title>Community genomic and proteomic analyses of chemoautotrophic iron-oxidizing "Leptospirillum rubarum" (Group II) and "Leptospirillum ferrodiazotrophum" (Group III) bacteria in acid mine drainage biofilms.</title>
        <authorList>
            <person name="Goltsman D.S."/>
            <person name="Denef V.J."/>
            <person name="Singer S.W."/>
            <person name="VerBerkmoes N.C."/>
            <person name="Lefsrud M."/>
            <person name="Mueller R.S."/>
            <person name="Dick G.J."/>
            <person name="Sun C.L."/>
            <person name="Wheeler K.E."/>
            <person name="Zemla A."/>
            <person name="Baker B.J."/>
            <person name="Hauser L."/>
            <person name="Land M."/>
            <person name="Shah M.B."/>
            <person name="Thelen M.P."/>
            <person name="Hettich R.L."/>
            <person name="Banfield J.F."/>
        </authorList>
    </citation>
    <scope>NUCLEOTIDE SEQUENCE [LARGE SCALE GENOMIC DNA]</scope>
</reference>
<evidence type="ECO:0000313" key="7">
    <source>
        <dbReference type="EMBL" id="EES53167.1"/>
    </source>
</evidence>
<evidence type="ECO:0000256" key="6">
    <source>
        <dbReference type="SAM" id="Phobius"/>
    </source>
</evidence>
<dbReference type="AlphaFoldDB" id="C6HW62"/>
<organism evidence="7 8">
    <name type="scientific">Leptospirillum ferrodiazotrophum</name>
    <dbReference type="NCBI Taxonomy" id="412449"/>
    <lineage>
        <taxon>Bacteria</taxon>
        <taxon>Pseudomonadati</taxon>
        <taxon>Nitrospirota</taxon>
        <taxon>Nitrospiria</taxon>
        <taxon>Nitrospirales</taxon>
        <taxon>Nitrospiraceae</taxon>
        <taxon>Leptospirillum</taxon>
    </lineage>
</organism>